<reference evidence="2 3" key="1">
    <citation type="submission" date="2017-07" db="EMBL/GenBank/DDBJ databases">
        <title>Isolation and whole genome analysis of endospore-forming bacteria from heroin.</title>
        <authorList>
            <person name="Kalinowski J."/>
            <person name="Ahrens B."/>
            <person name="Al-Dilaimi A."/>
            <person name="Winkler A."/>
            <person name="Wibberg D."/>
            <person name="Schleenbecker U."/>
            <person name="Ruckert C."/>
            <person name="Wolfel R."/>
            <person name="Grass G."/>
        </authorList>
    </citation>
    <scope>NUCLEOTIDE SEQUENCE [LARGE SCALE GENOMIC DNA]</scope>
    <source>
        <strain evidence="2 3">7539</strain>
    </source>
</reference>
<keyword evidence="1" id="KW-1133">Transmembrane helix</keyword>
<dbReference type="Pfam" id="PF07098">
    <property type="entry name" value="DUF1360"/>
    <property type="match status" value="1"/>
</dbReference>
<dbReference type="RefSeq" id="WP_095326369.1">
    <property type="nucleotide sequence ID" value="NZ_JAUPFF010000002.1"/>
</dbReference>
<feature type="transmembrane region" description="Helical" evidence="1">
    <location>
        <begin position="90"/>
        <end position="107"/>
    </location>
</feature>
<keyword evidence="1" id="KW-0472">Membrane</keyword>
<evidence type="ECO:0000313" key="3">
    <source>
        <dbReference type="Proteomes" id="UP000216207"/>
    </source>
</evidence>
<gene>
    <name evidence="2" type="ORF">CHH72_07965</name>
</gene>
<dbReference type="InterPro" id="IPR010773">
    <property type="entry name" value="Mycophage_PG1_Gp7"/>
</dbReference>
<protein>
    <submittedName>
        <fullName evidence="2">Sporulation protein</fullName>
    </submittedName>
</protein>
<proteinExistence type="predicted"/>
<keyword evidence="1" id="KW-0812">Transmembrane</keyword>
<comment type="caution">
    <text evidence="2">The sequence shown here is derived from an EMBL/GenBank/DDBJ whole genome shotgun (WGS) entry which is preliminary data.</text>
</comment>
<feature type="transmembrane region" description="Helical" evidence="1">
    <location>
        <begin position="61"/>
        <end position="84"/>
    </location>
</feature>
<organism evidence="2 3">
    <name type="scientific">Shouchella clausii</name>
    <name type="common">Alkalihalobacillus clausii</name>
    <dbReference type="NCBI Taxonomy" id="79880"/>
    <lineage>
        <taxon>Bacteria</taxon>
        <taxon>Bacillati</taxon>
        <taxon>Bacillota</taxon>
        <taxon>Bacilli</taxon>
        <taxon>Bacillales</taxon>
        <taxon>Bacillaceae</taxon>
        <taxon>Shouchella</taxon>
    </lineage>
</organism>
<accession>A0A268P2N7</accession>
<dbReference type="AlphaFoldDB" id="A0A268P2N7"/>
<dbReference type="Proteomes" id="UP000216207">
    <property type="component" value="Unassembled WGS sequence"/>
</dbReference>
<dbReference type="EMBL" id="NPCC01000008">
    <property type="protein sequence ID" value="PAE89565.1"/>
    <property type="molecule type" value="Genomic_DNA"/>
</dbReference>
<evidence type="ECO:0000313" key="2">
    <source>
        <dbReference type="EMBL" id="PAE89565.1"/>
    </source>
</evidence>
<name>A0A268P2N7_SHOCL</name>
<sequence>MISPYEWFVLAFATYRFTRLLVWDDITVWLRRPFIKETEMVDENGEKVLYLEGKGRGLRKWVGSLLSCYWCTGVWVALFFYGGYVFFPRVFWPLAVLFSIAAVAAILETMTRKLE</sequence>
<evidence type="ECO:0000256" key="1">
    <source>
        <dbReference type="SAM" id="Phobius"/>
    </source>
</evidence>